<reference evidence="2" key="1">
    <citation type="submission" date="2016-10" db="EMBL/GenBank/DDBJ databases">
        <authorList>
            <person name="Varghese N."/>
            <person name="Submissions S."/>
        </authorList>
    </citation>
    <scope>NUCLEOTIDE SEQUENCE [LARGE SCALE GENOMIC DNA]</scope>
    <source>
        <strain evidence="2">MPL-11</strain>
    </source>
</reference>
<organism evidence="1 2">
    <name type="scientific">Carnobacterium viridans</name>
    <dbReference type="NCBI Taxonomy" id="174587"/>
    <lineage>
        <taxon>Bacteria</taxon>
        <taxon>Bacillati</taxon>
        <taxon>Bacillota</taxon>
        <taxon>Bacilli</taxon>
        <taxon>Lactobacillales</taxon>
        <taxon>Carnobacteriaceae</taxon>
        <taxon>Carnobacterium</taxon>
    </lineage>
</organism>
<dbReference type="Proteomes" id="UP000199481">
    <property type="component" value="Unassembled WGS sequence"/>
</dbReference>
<gene>
    <name evidence="1" type="ORF">SAMN04487752_2741</name>
</gene>
<dbReference type="EMBL" id="FNJW01000008">
    <property type="protein sequence ID" value="SDQ55327.1"/>
    <property type="molecule type" value="Genomic_DNA"/>
</dbReference>
<accession>A0A1H1BTS2</accession>
<proteinExistence type="predicted"/>
<keyword evidence="2" id="KW-1185">Reference proteome</keyword>
<evidence type="ECO:0000313" key="1">
    <source>
        <dbReference type="EMBL" id="SDQ55327.1"/>
    </source>
</evidence>
<evidence type="ECO:0000313" key="2">
    <source>
        <dbReference type="Proteomes" id="UP000199481"/>
    </source>
</evidence>
<protein>
    <submittedName>
        <fullName evidence="1">Uncharacterized protein</fullName>
    </submittedName>
</protein>
<name>A0A1H1BTS2_9LACT</name>
<dbReference type="AlphaFoldDB" id="A0A1H1BTS2"/>
<dbReference type="OrthoDB" id="2195354at2"/>
<sequence>MKKVCLFIKMLKEHLGKKITNRLTWQKPAIVILDDPSLNLQYEGHRFRYQNEIGFVQTRNPNADPKLIVAEIEQVEAADRMMFALYQQNVSTETEMVEALARLSGSVQIKIETNWYMKPTQYKQVVGSQDLATTLKETTEIGIYQLNKNKKIGKENARWIVIPESAFFFNGFNYMDEEDLFAEELKK</sequence>